<evidence type="ECO:0000313" key="2">
    <source>
        <dbReference type="EMBL" id="KAL3380903.1"/>
    </source>
</evidence>
<dbReference type="EMBL" id="JBJKTR010000001">
    <property type="protein sequence ID" value="KAL3380903.1"/>
    <property type="molecule type" value="Genomic_DNA"/>
</dbReference>
<comment type="caution">
    <text evidence="2">The sequence shown here is derived from an EMBL/GenBank/DDBJ whole genome shotgun (WGS) entry which is preliminary data.</text>
</comment>
<keyword evidence="3" id="KW-1185">Reference proteome</keyword>
<gene>
    <name evidence="2" type="ORF">AABB24_001184</name>
</gene>
<accession>A0ABD2VJD5</accession>
<protein>
    <submittedName>
        <fullName evidence="2">Uncharacterized protein</fullName>
    </submittedName>
</protein>
<proteinExistence type="predicted"/>
<evidence type="ECO:0000313" key="3">
    <source>
        <dbReference type="Proteomes" id="UP001627284"/>
    </source>
</evidence>
<keyword evidence="1" id="KW-0472">Membrane</keyword>
<keyword evidence="1" id="KW-0812">Transmembrane</keyword>
<dbReference type="AlphaFoldDB" id="A0ABD2VJD5"/>
<feature type="transmembrane region" description="Helical" evidence="1">
    <location>
        <begin position="7"/>
        <end position="25"/>
    </location>
</feature>
<organism evidence="2 3">
    <name type="scientific">Solanum stoloniferum</name>
    <dbReference type="NCBI Taxonomy" id="62892"/>
    <lineage>
        <taxon>Eukaryota</taxon>
        <taxon>Viridiplantae</taxon>
        <taxon>Streptophyta</taxon>
        <taxon>Embryophyta</taxon>
        <taxon>Tracheophyta</taxon>
        <taxon>Spermatophyta</taxon>
        <taxon>Magnoliopsida</taxon>
        <taxon>eudicotyledons</taxon>
        <taxon>Gunneridae</taxon>
        <taxon>Pentapetalae</taxon>
        <taxon>asterids</taxon>
        <taxon>lamiids</taxon>
        <taxon>Solanales</taxon>
        <taxon>Solanaceae</taxon>
        <taxon>Solanoideae</taxon>
        <taxon>Solaneae</taxon>
        <taxon>Solanum</taxon>
    </lineage>
</organism>
<evidence type="ECO:0000256" key="1">
    <source>
        <dbReference type="SAM" id="Phobius"/>
    </source>
</evidence>
<dbReference type="Proteomes" id="UP001627284">
    <property type="component" value="Unassembled WGS sequence"/>
</dbReference>
<feature type="transmembrane region" description="Helical" evidence="1">
    <location>
        <begin position="49"/>
        <end position="71"/>
    </location>
</feature>
<name>A0ABD2VJD5_9SOLN</name>
<keyword evidence="1" id="KW-1133">Transmembrane helix</keyword>
<reference evidence="2 3" key="1">
    <citation type="submission" date="2024-05" db="EMBL/GenBank/DDBJ databases">
        <title>De novo assembly of an allotetraploid wild potato.</title>
        <authorList>
            <person name="Hosaka A.J."/>
        </authorList>
    </citation>
    <scope>NUCLEOTIDE SEQUENCE [LARGE SCALE GENOMIC DNA]</scope>
    <source>
        <tissue evidence="2">Young leaves</tissue>
    </source>
</reference>
<sequence length="116" mass="13183">MIEAHPFNVLLSRYAIVLGVFQWFSSLRRSRVRPFVGSRLPTPMSDEGLGFLFCFRVSLFIVGGFDPSFAYRREAEFKHTQNSQESYEHLWSVARTLSFPLQKGGPHGRWGGGASL</sequence>